<feature type="domain" description="BTB" evidence="1">
    <location>
        <begin position="31"/>
        <end position="96"/>
    </location>
</feature>
<dbReference type="Gene3D" id="3.30.710.10">
    <property type="entry name" value="Potassium Channel Kv1.1, Chain A"/>
    <property type="match status" value="1"/>
</dbReference>
<organism evidence="2 3">
    <name type="scientific">Hermanssonia centrifuga</name>
    <dbReference type="NCBI Taxonomy" id="98765"/>
    <lineage>
        <taxon>Eukaryota</taxon>
        <taxon>Fungi</taxon>
        <taxon>Dikarya</taxon>
        <taxon>Basidiomycota</taxon>
        <taxon>Agaricomycotina</taxon>
        <taxon>Agaricomycetes</taxon>
        <taxon>Polyporales</taxon>
        <taxon>Meruliaceae</taxon>
        <taxon>Hermanssonia</taxon>
    </lineage>
</organism>
<evidence type="ECO:0000259" key="1">
    <source>
        <dbReference type="PROSITE" id="PS50097"/>
    </source>
</evidence>
<reference evidence="2 3" key="1">
    <citation type="submission" date="2018-02" db="EMBL/GenBank/DDBJ databases">
        <title>Genome sequence of the basidiomycete white-rot fungus Phlebia centrifuga.</title>
        <authorList>
            <person name="Granchi Z."/>
            <person name="Peng M."/>
            <person name="de Vries R.P."/>
            <person name="Hilden K."/>
            <person name="Makela M.R."/>
            <person name="Grigoriev I."/>
            <person name="Riley R."/>
        </authorList>
    </citation>
    <scope>NUCLEOTIDE SEQUENCE [LARGE SCALE GENOMIC DNA]</scope>
    <source>
        <strain evidence="2 3">FBCC195</strain>
    </source>
</reference>
<dbReference type="AlphaFoldDB" id="A0A2R6NJQ3"/>
<accession>A0A2R6NJQ3</accession>
<dbReference type="InterPro" id="IPR011333">
    <property type="entry name" value="SKP1/BTB/POZ_sf"/>
</dbReference>
<proteinExistence type="predicted"/>
<comment type="caution">
    <text evidence="2">The sequence shown here is derived from an EMBL/GenBank/DDBJ whole genome shotgun (WGS) entry which is preliminary data.</text>
</comment>
<dbReference type="OrthoDB" id="2800059at2759"/>
<dbReference type="SUPFAM" id="SSF54695">
    <property type="entry name" value="POZ domain"/>
    <property type="match status" value="1"/>
</dbReference>
<evidence type="ECO:0000313" key="3">
    <source>
        <dbReference type="Proteomes" id="UP000186601"/>
    </source>
</evidence>
<evidence type="ECO:0000313" key="2">
    <source>
        <dbReference type="EMBL" id="PSR72594.1"/>
    </source>
</evidence>
<gene>
    <name evidence="2" type="ORF">PHLCEN_2v11587</name>
</gene>
<dbReference type="EMBL" id="MLYV02001153">
    <property type="protein sequence ID" value="PSR72594.1"/>
    <property type="molecule type" value="Genomic_DNA"/>
</dbReference>
<name>A0A2R6NJQ3_9APHY</name>
<dbReference type="SMART" id="SM00225">
    <property type="entry name" value="BTB"/>
    <property type="match status" value="1"/>
</dbReference>
<dbReference type="Proteomes" id="UP000186601">
    <property type="component" value="Unassembled WGS sequence"/>
</dbReference>
<dbReference type="CDD" id="cd18186">
    <property type="entry name" value="BTB_POZ_ZBTB_KLHL-like"/>
    <property type="match status" value="1"/>
</dbReference>
<protein>
    <recommendedName>
        <fullName evidence="1">BTB domain-containing protein</fullName>
    </recommendedName>
</protein>
<dbReference type="Pfam" id="PF00651">
    <property type="entry name" value="BTB"/>
    <property type="match status" value="1"/>
</dbReference>
<dbReference type="STRING" id="98765.A0A2R6NJQ3"/>
<keyword evidence="3" id="KW-1185">Reference proteome</keyword>
<sequence length="181" mass="20977">MDDLEPSKKRTREDSEPLKIDRDELLWYEDGNIVLHVESTQFRVHKSILASKSIIFKDLFALAQSDDAPTVEDCPVLHLADSAEDMSHILDVLYHGLRWMVRAFLRIGDKYAITEIQNEALRQLEIYAPEDIENWDTLYSSDHTCMTFHSMEHIDIENNTQDPSLQHPRCGVIQMQSSHNP</sequence>
<dbReference type="PROSITE" id="PS50097">
    <property type="entry name" value="BTB"/>
    <property type="match status" value="1"/>
</dbReference>
<dbReference type="InterPro" id="IPR000210">
    <property type="entry name" value="BTB/POZ_dom"/>
</dbReference>